<sequence>MTVTGVYQAKLKKTMKKYVFLLILLIPFGCKSQISVQAYAGNKETEILGIYDKDFGNKWNYFASGTIGYDYTLKKVNPELYQNINYGIGKNLGISAGIHISDKDIMPSVGLAYGKANDVFGISVFPALTYSTDAKELGLGLYTLMEYTPKINERLNFYSMLIVESDFSFKEHQASSQVIRLGLENKKKMQFGIGSNISQTGNSYETDVNFGVFIGKKF</sequence>
<name>A0AAD0YM04_CHRNA</name>
<reference evidence="1 2" key="1">
    <citation type="submission" date="2018-11" db="EMBL/GenBank/DDBJ databases">
        <title>Proposal to divide the Flavobacteriaceae and reorganize its genera based on Amino Acid Identity values calculated from whole genome sequences.</title>
        <authorList>
            <person name="Nicholson A.C."/>
            <person name="Gulvik C.A."/>
            <person name="Whitney A.M."/>
            <person name="Humrighouse B.W."/>
            <person name="Bell M."/>
            <person name="Holmes B."/>
            <person name="Steigerwalt A.G."/>
            <person name="Villarma A."/>
            <person name="Sheth M."/>
            <person name="Batra D."/>
            <person name="Pryor J."/>
            <person name="Bernardet J.-F."/>
            <person name="Hugo C."/>
            <person name="Kampfer P."/>
            <person name="Newman J."/>
            <person name="McQuiston J.R."/>
        </authorList>
    </citation>
    <scope>NUCLEOTIDE SEQUENCE [LARGE SCALE GENOMIC DNA]</scope>
    <source>
        <strain evidence="1 2">G0041</strain>
    </source>
</reference>
<evidence type="ECO:0000313" key="2">
    <source>
        <dbReference type="Proteomes" id="UP000278288"/>
    </source>
</evidence>
<protein>
    <submittedName>
        <fullName evidence="1">Uncharacterized protein</fullName>
    </submittedName>
</protein>
<gene>
    <name evidence="1" type="ORF">EG343_10235</name>
</gene>
<organism evidence="1 2">
    <name type="scientific">Chryseobacterium nakagawai</name>
    <dbReference type="NCBI Taxonomy" id="1241982"/>
    <lineage>
        <taxon>Bacteria</taxon>
        <taxon>Pseudomonadati</taxon>
        <taxon>Bacteroidota</taxon>
        <taxon>Flavobacteriia</taxon>
        <taxon>Flavobacteriales</taxon>
        <taxon>Weeksellaceae</taxon>
        <taxon>Chryseobacterium group</taxon>
        <taxon>Chryseobacterium</taxon>
    </lineage>
</organism>
<dbReference type="EMBL" id="CP033923">
    <property type="protein sequence ID" value="AZA90984.1"/>
    <property type="molecule type" value="Genomic_DNA"/>
</dbReference>
<dbReference type="Proteomes" id="UP000278288">
    <property type="component" value="Chromosome"/>
</dbReference>
<keyword evidence="2" id="KW-1185">Reference proteome</keyword>
<dbReference type="AlphaFoldDB" id="A0AAD0YM04"/>
<dbReference type="KEGG" id="cnk:EG343_10235"/>
<proteinExistence type="predicted"/>
<accession>A0AAD0YM04</accession>
<evidence type="ECO:0000313" key="1">
    <source>
        <dbReference type="EMBL" id="AZA90984.1"/>
    </source>
</evidence>